<evidence type="ECO:0000313" key="1">
    <source>
        <dbReference type="EMBL" id="MDO1582410.1"/>
    </source>
</evidence>
<name>A0ABT8SVU0_9HYPH</name>
<dbReference type="Proteomes" id="UP001169006">
    <property type="component" value="Unassembled WGS sequence"/>
</dbReference>
<dbReference type="EMBL" id="JAUKWQ010000002">
    <property type="protein sequence ID" value="MDO1582410.1"/>
    <property type="molecule type" value="Genomic_DNA"/>
</dbReference>
<protein>
    <submittedName>
        <fullName evidence="1">Uncharacterized protein</fullName>
    </submittedName>
</protein>
<reference evidence="1" key="1">
    <citation type="journal article" date="2015" name="Int. J. Syst. Evol. Microbiol.">
        <title>Rhizobium oryzicola sp. nov., potential plant-growth-promoting endophytic bacteria isolated from rice roots.</title>
        <authorList>
            <person name="Zhang X.X."/>
            <person name="Gao J.S."/>
            <person name="Cao Y.H."/>
            <person name="Sheirdil R.A."/>
            <person name="Wang X.C."/>
            <person name="Zhang L."/>
        </authorList>
    </citation>
    <scope>NUCLEOTIDE SEQUENCE</scope>
    <source>
        <strain evidence="1">05753</strain>
    </source>
</reference>
<keyword evidence="2" id="KW-1185">Reference proteome</keyword>
<sequence>MSKRRAAFLSSRTHCPQCGRARVLPMEGDAAHFECGMVVELNAGSFAVVVPCRRPSEISIRHWNQQTEKE</sequence>
<dbReference type="RefSeq" id="WP_302076549.1">
    <property type="nucleotide sequence ID" value="NZ_JAUKWQ010000002.1"/>
</dbReference>
<evidence type="ECO:0000313" key="2">
    <source>
        <dbReference type="Proteomes" id="UP001169006"/>
    </source>
</evidence>
<reference evidence="1" key="2">
    <citation type="submission" date="2023-07" db="EMBL/GenBank/DDBJ databases">
        <authorList>
            <person name="Sun H."/>
        </authorList>
    </citation>
    <scope>NUCLEOTIDE SEQUENCE</scope>
    <source>
        <strain evidence="1">05753</strain>
    </source>
</reference>
<accession>A0ABT8SVU0</accession>
<comment type="caution">
    <text evidence="1">The sequence shown here is derived from an EMBL/GenBank/DDBJ whole genome shotgun (WGS) entry which is preliminary data.</text>
</comment>
<gene>
    <name evidence="1" type="ORF">Q2T52_09890</name>
</gene>
<proteinExistence type="predicted"/>
<organism evidence="1 2">
    <name type="scientific">Rhizobium oryzicola</name>
    <dbReference type="NCBI Taxonomy" id="1232668"/>
    <lineage>
        <taxon>Bacteria</taxon>
        <taxon>Pseudomonadati</taxon>
        <taxon>Pseudomonadota</taxon>
        <taxon>Alphaproteobacteria</taxon>
        <taxon>Hyphomicrobiales</taxon>
        <taxon>Rhizobiaceae</taxon>
        <taxon>Rhizobium/Agrobacterium group</taxon>
        <taxon>Rhizobium</taxon>
    </lineage>
</organism>